<gene>
    <name evidence="1" type="ORF">SAMN05421547_109105</name>
</gene>
<dbReference type="Proteomes" id="UP000183417">
    <property type="component" value="Unassembled WGS sequence"/>
</dbReference>
<dbReference type="AlphaFoldDB" id="A0A1H3NS25"/>
<protein>
    <recommendedName>
        <fullName evidence="3">PLD-like domain-containing protein</fullName>
    </recommendedName>
</protein>
<organism evidence="1 2">
    <name type="scientific">Delftia lacustris</name>
    <dbReference type="NCBI Taxonomy" id="558537"/>
    <lineage>
        <taxon>Bacteria</taxon>
        <taxon>Pseudomonadati</taxon>
        <taxon>Pseudomonadota</taxon>
        <taxon>Betaproteobacteria</taxon>
        <taxon>Burkholderiales</taxon>
        <taxon>Comamonadaceae</taxon>
        <taxon>Delftia</taxon>
    </lineage>
</organism>
<evidence type="ECO:0000313" key="2">
    <source>
        <dbReference type="Proteomes" id="UP000183417"/>
    </source>
</evidence>
<proteinExistence type="predicted"/>
<dbReference type="EMBL" id="FNPE01000009">
    <property type="protein sequence ID" value="SDY91490.1"/>
    <property type="molecule type" value="Genomic_DNA"/>
</dbReference>
<evidence type="ECO:0008006" key="3">
    <source>
        <dbReference type="Google" id="ProtNLM"/>
    </source>
</evidence>
<accession>A0A1H3NS25</accession>
<evidence type="ECO:0000313" key="1">
    <source>
        <dbReference type="EMBL" id="SDY91490.1"/>
    </source>
</evidence>
<sequence>MYQTDPSVLRSFRSCKGARCMRPVGRLFHPKAYLFQLNEGFAIMVGSHNLTGGAFGGKNIEVSVLIETNDKDDVFVNLENFVKSSYQNSIEIDEDFLFAYETQYRINKNNRNALNNFDFLKKPRNSAQISPLDISWDIFIEKVQNDRHHSFDGRLKILTKATELFKTHKSFSRMSEQERKAIAGTYGSKENKLDSLDWGWFGTMTGLGSFTTLVNNNPNLLSQALDKIPLDGDITKEHYNNYIREFVIAFKDQVRTGGGRDC</sequence>
<dbReference type="Gene3D" id="3.30.870.10">
    <property type="entry name" value="Endonuclease Chain A"/>
    <property type="match status" value="1"/>
</dbReference>
<name>A0A1H3NS25_9BURK</name>
<reference evidence="1 2" key="1">
    <citation type="submission" date="2016-10" db="EMBL/GenBank/DDBJ databases">
        <authorList>
            <person name="de Groot N.N."/>
        </authorList>
    </citation>
    <scope>NUCLEOTIDE SEQUENCE [LARGE SCALE GENOMIC DNA]</scope>
    <source>
        <strain evidence="1 2">LMG 24775</strain>
    </source>
</reference>